<accession>A0A0D2WJZ3</accession>
<gene>
    <name evidence="1" type="ORF">CAOG_009395</name>
</gene>
<evidence type="ECO:0000313" key="2">
    <source>
        <dbReference type="Proteomes" id="UP000008743"/>
    </source>
</evidence>
<dbReference type="InParanoid" id="A0A0D2WJZ3"/>
<dbReference type="AlphaFoldDB" id="A0A0D2WJZ3"/>
<dbReference type="Proteomes" id="UP000008743">
    <property type="component" value="Unassembled WGS sequence"/>
</dbReference>
<reference evidence="2" key="1">
    <citation type="submission" date="2011-02" db="EMBL/GenBank/DDBJ databases">
        <title>The Genome Sequence of Capsaspora owczarzaki ATCC 30864.</title>
        <authorList>
            <person name="Russ C."/>
            <person name="Cuomo C."/>
            <person name="Burger G."/>
            <person name="Gray M.W."/>
            <person name="Holland P.W.H."/>
            <person name="King N."/>
            <person name="Lang F.B.F."/>
            <person name="Roger A.J."/>
            <person name="Ruiz-Trillo I."/>
            <person name="Young S.K."/>
            <person name="Zeng Q."/>
            <person name="Gargeya S."/>
            <person name="Alvarado L."/>
            <person name="Berlin A."/>
            <person name="Chapman S.B."/>
            <person name="Chen Z."/>
            <person name="Freedman E."/>
            <person name="Gellesch M."/>
            <person name="Goldberg J."/>
            <person name="Griggs A."/>
            <person name="Gujja S."/>
            <person name="Heilman E."/>
            <person name="Heiman D."/>
            <person name="Howarth C."/>
            <person name="Mehta T."/>
            <person name="Neiman D."/>
            <person name="Pearson M."/>
            <person name="Roberts A."/>
            <person name="Saif S."/>
            <person name="Shea T."/>
            <person name="Shenoy N."/>
            <person name="Sisk P."/>
            <person name="Stolte C."/>
            <person name="Sykes S."/>
            <person name="White J."/>
            <person name="Yandava C."/>
            <person name="Haas B."/>
            <person name="Nusbaum C."/>
            <person name="Birren B."/>
        </authorList>
    </citation>
    <scope>NUCLEOTIDE SEQUENCE</scope>
    <source>
        <strain evidence="2">ATCC 30864</strain>
    </source>
</reference>
<dbReference type="EMBL" id="KE346361">
    <property type="protein sequence ID" value="KJE89823.1"/>
    <property type="molecule type" value="Genomic_DNA"/>
</dbReference>
<evidence type="ECO:0000313" key="1">
    <source>
        <dbReference type="EMBL" id="KJE89823.1"/>
    </source>
</evidence>
<name>A0A0D2WJZ3_CAPO3</name>
<keyword evidence="2" id="KW-1185">Reference proteome</keyword>
<sequence length="119" mass="14208">MRVQAAWVACCCRLRSDHLLWAAALAADRHRRRFPSAVVHLLRRPGSPGLARHHHCGRAHHRAALGPGWHWHWHWHWRRPRPVAVEIGDCAYHWPNLGWQRRRRRWSPHRTRVGMHAQQ</sequence>
<organism evidence="1 2">
    <name type="scientific">Capsaspora owczarzaki (strain ATCC 30864)</name>
    <dbReference type="NCBI Taxonomy" id="595528"/>
    <lineage>
        <taxon>Eukaryota</taxon>
        <taxon>Filasterea</taxon>
        <taxon>Capsaspora</taxon>
    </lineage>
</organism>
<proteinExistence type="predicted"/>
<protein>
    <submittedName>
        <fullName evidence="1">Uncharacterized protein</fullName>
    </submittedName>
</protein>